<evidence type="ECO:0000313" key="2">
    <source>
        <dbReference type="EMBL" id="PXY82193.1"/>
    </source>
</evidence>
<proteinExistence type="predicted"/>
<organism evidence="2 3">
    <name type="scientific">Bifidobacterium asteroides</name>
    <dbReference type="NCBI Taxonomy" id="1684"/>
    <lineage>
        <taxon>Bacteria</taxon>
        <taxon>Bacillati</taxon>
        <taxon>Actinomycetota</taxon>
        <taxon>Actinomycetes</taxon>
        <taxon>Bifidobacteriales</taxon>
        <taxon>Bifidobacteriaceae</taxon>
        <taxon>Bifidobacterium</taxon>
    </lineage>
</organism>
<dbReference type="AlphaFoldDB" id="A0A318M6Y6"/>
<feature type="transmembrane region" description="Helical" evidence="1">
    <location>
        <begin position="51"/>
        <end position="77"/>
    </location>
</feature>
<keyword evidence="1" id="KW-0472">Membrane</keyword>
<dbReference type="Proteomes" id="UP000247744">
    <property type="component" value="Unassembled WGS sequence"/>
</dbReference>
<keyword evidence="1" id="KW-0812">Transmembrane</keyword>
<sequence>MSFSHKSGIDRHQVDIMAFLTFYGWSIDGWTKGMGCESAGFLAIYPERYCAWVVSALIIWIFECWPMMLFALSRLFFFCPFLRQKT</sequence>
<reference evidence="2 3" key="1">
    <citation type="submission" date="2018-05" db="EMBL/GenBank/DDBJ databases">
        <title>Reference genomes for bee gut microbiota database.</title>
        <authorList>
            <person name="Ellegaard K.M."/>
        </authorList>
    </citation>
    <scope>NUCLEOTIDE SEQUENCE [LARGE SCALE GENOMIC DNA]</scope>
    <source>
        <strain evidence="2 3">ESL0200</strain>
    </source>
</reference>
<evidence type="ECO:0000313" key="3">
    <source>
        <dbReference type="Proteomes" id="UP000247744"/>
    </source>
</evidence>
<evidence type="ECO:0000256" key="1">
    <source>
        <dbReference type="SAM" id="Phobius"/>
    </source>
</evidence>
<name>A0A318M6Y6_9BIFI</name>
<comment type="caution">
    <text evidence="2">The sequence shown here is derived from an EMBL/GenBank/DDBJ whole genome shotgun (WGS) entry which is preliminary data.</text>
</comment>
<dbReference type="EMBL" id="QGLL01000008">
    <property type="protein sequence ID" value="PXY82193.1"/>
    <property type="molecule type" value="Genomic_DNA"/>
</dbReference>
<protein>
    <submittedName>
        <fullName evidence="2">Uncharacterized protein</fullName>
    </submittedName>
</protein>
<accession>A0A318M6Y6</accession>
<gene>
    <name evidence="2" type="ORF">DKK75_05235</name>
</gene>
<keyword evidence="1" id="KW-1133">Transmembrane helix</keyword>